<dbReference type="PANTHER" id="PTHR35526:SF3">
    <property type="entry name" value="ANTI-SIGMA-F FACTOR RSBW"/>
    <property type="match status" value="1"/>
</dbReference>
<dbReference type="KEGG" id="snw:BBN63_20835"/>
<name>A0A1U9QXB3_STRNV</name>
<proteinExistence type="predicted"/>
<keyword evidence="4" id="KW-1185">Reference proteome</keyword>
<keyword evidence="1" id="KW-0723">Serine/threonine-protein kinase</keyword>
<dbReference type="GO" id="GO:0004674">
    <property type="term" value="F:protein serine/threonine kinase activity"/>
    <property type="evidence" value="ECO:0007669"/>
    <property type="project" value="UniProtKB-KW"/>
</dbReference>
<dbReference type="InterPro" id="IPR003594">
    <property type="entry name" value="HATPase_dom"/>
</dbReference>
<feature type="domain" description="Histidine kinase/HSP90-like ATPase" evidence="2">
    <location>
        <begin position="32"/>
        <end position="122"/>
    </location>
</feature>
<keyword evidence="1" id="KW-0808">Transferase</keyword>
<evidence type="ECO:0000313" key="4">
    <source>
        <dbReference type="Proteomes" id="UP000189677"/>
    </source>
</evidence>
<dbReference type="InterPro" id="IPR036890">
    <property type="entry name" value="HATPase_C_sf"/>
</dbReference>
<dbReference type="PANTHER" id="PTHR35526">
    <property type="entry name" value="ANTI-SIGMA-F FACTOR RSBW-RELATED"/>
    <property type="match status" value="1"/>
</dbReference>
<evidence type="ECO:0000259" key="2">
    <source>
        <dbReference type="Pfam" id="PF13581"/>
    </source>
</evidence>
<dbReference type="Proteomes" id="UP000189677">
    <property type="component" value="Chromosome"/>
</dbReference>
<dbReference type="OrthoDB" id="3871846at2"/>
<accession>A0A1U9QXB3</accession>
<dbReference type="RefSeq" id="WP_078076894.1">
    <property type="nucleotide sequence ID" value="NZ_CP018047.1"/>
</dbReference>
<dbReference type="Pfam" id="PF13581">
    <property type="entry name" value="HATPase_c_2"/>
    <property type="match status" value="1"/>
</dbReference>
<evidence type="ECO:0000313" key="3">
    <source>
        <dbReference type="EMBL" id="AQU68295.1"/>
    </source>
</evidence>
<keyword evidence="1" id="KW-0418">Kinase</keyword>
<gene>
    <name evidence="3" type="ORF">BBN63_20835</name>
</gene>
<reference evidence="3 4" key="1">
    <citation type="submission" date="2016-11" db="EMBL/GenBank/DDBJ databases">
        <title>Complete genome sequence of Streptomyces niveus SCSIO 3406.</title>
        <authorList>
            <person name="Zhu Q."/>
            <person name="Cheng W."/>
            <person name="Song Y."/>
            <person name="Li Q."/>
            <person name="Ju J."/>
        </authorList>
    </citation>
    <scope>NUCLEOTIDE SEQUENCE [LARGE SCALE GENOMIC DNA]</scope>
    <source>
        <strain evidence="3 4">SCSIO 3406</strain>
    </source>
</reference>
<dbReference type="SUPFAM" id="SSF55874">
    <property type="entry name" value="ATPase domain of HSP90 chaperone/DNA topoisomerase II/histidine kinase"/>
    <property type="match status" value="1"/>
</dbReference>
<dbReference type="AlphaFoldDB" id="A0A1U9QXB3"/>
<sequence length="152" mass="16178">MPPVTPPTPTPHHGGESYRLTVPSTDHAPLLAREFVASLLDVSGYTPLVDDARLCVSELVTNAHRHTRTRQIRVEAVVNRKQATVYVCDSNPWVLPAPGEAGPGAVQEGGQGLRLVESLARAWGLTIYGGCSPAYKAVWFTLARRGGAGAVA</sequence>
<dbReference type="InterPro" id="IPR050267">
    <property type="entry name" value="Anti-sigma-factor_SerPK"/>
</dbReference>
<dbReference type="EMBL" id="CP018047">
    <property type="protein sequence ID" value="AQU68295.1"/>
    <property type="molecule type" value="Genomic_DNA"/>
</dbReference>
<protein>
    <recommendedName>
        <fullName evidence="2">Histidine kinase/HSP90-like ATPase domain-containing protein</fullName>
    </recommendedName>
</protein>
<organism evidence="3 4">
    <name type="scientific">Streptomyces niveus</name>
    <name type="common">Streptomyces spheroides</name>
    <dbReference type="NCBI Taxonomy" id="193462"/>
    <lineage>
        <taxon>Bacteria</taxon>
        <taxon>Bacillati</taxon>
        <taxon>Actinomycetota</taxon>
        <taxon>Actinomycetes</taxon>
        <taxon>Kitasatosporales</taxon>
        <taxon>Streptomycetaceae</taxon>
        <taxon>Streptomyces</taxon>
    </lineage>
</organism>
<dbReference type="Gene3D" id="3.30.565.10">
    <property type="entry name" value="Histidine kinase-like ATPase, C-terminal domain"/>
    <property type="match status" value="1"/>
</dbReference>
<dbReference type="CDD" id="cd16936">
    <property type="entry name" value="HATPase_RsbW-like"/>
    <property type="match status" value="1"/>
</dbReference>
<evidence type="ECO:0000256" key="1">
    <source>
        <dbReference type="ARBA" id="ARBA00022527"/>
    </source>
</evidence>